<organism evidence="1 2">
    <name type="scientific">Allohahella marinimesophila</name>
    <dbReference type="NCBI Taxonomy" id="1054972"/>
    <lineage>
        <taxon>Bacteria</taxon>
        <taxon>Pseudomonadati</taxon>
        <taxon>Pseudomonadota</taxon>
        <taxon>Gammaproteobacteria</taxon>
        <taxon>Oceanospirillales</taxon>
        <taxon>Hahellaceae</taxon>
        <taxon>Allohahella</taxon>
    </lineage>
</organism>
<dbReference type="EMBL" id="BAABBO010000001">
    <property type="protein sequence ID" value="GAA3945085.1"/>
    <property type="molecule type" value="Genomic_DNA"/>
</dbReference>
<evidence type="ECO:0000313" key="1">
    <source>
        <dbReference type="EMBL" id="GAA3945085.1"/>
    </source>
</evidence>
<comment type="caution">
    <text evidence="1">The sequence shown here is derived from an EMBL/GenBank/DDBJ whole genome shotgun (WGS) entry which is preliminary data.</text>
</comment>
<sequence length="149" mass="16246">MLVCLFQRQQGSVRTILQQMQAAFMQRQASRLPCWEATLLQPCNNSVSREVIAGVDEFIKLINQPAGPIFACIIRRVRDECLRRAYFGIAIASVPGAWRAASITRRRLRSGAGSEQAQAKCEQAQAKCEQQKAADGASSGGALGPMHGL</sequence>
<keyword evidence="2" id="KW-1185">Reference proteome</keyword>
<gene>
    <name evidence="1" type="ORF">GCM10022278_00360</name>
</gene>
<reference evidence="2" key="1">
    <citation type="journal article" date="2019" name="Int. J. Syst. Evol. Microbiol.">
        <title>The Global Catalogue of Microorganisms (GCM) 10K type strain sequencing project: providing services to taxonomists for standard genome sequencing and annotation.</title>
        <authorList>
            <consortium name="The Broad Institute Genomics Platform"/>
            <consortium name="The Broad Institute Genome Sequencing Center for Infectious Disease"/>
            <person name="Wu L."/>
            <person name="Ma J."/>
        </authorList>
    </citation>
    <scope>NUCLEOTIDE SEQUENCE [LARGE SCALE GENOMIC DNA]</scope>
    <source>
        <strain evidence="2">JCM 17555</strain>
    </source>
</reference>
<protein>
    <submittedName>
        <fullName evidence="1">Uncharacterized protein</fullName>
    </submittedName>
</protein>
<evidence type="ECO:0000313" key="2">
    <source>
        <dbReference type="Proteomes" id="UP001501337"/>
    </source>
</evidence>
<proteinExistence type="predicted"/>
<accession>A0ABP7NGJ6</accession>
<name>A0ABP7NGJ6_9GAMM</name>
<dbReference type="Proteomes" id="UP001501337">
    <property type="component" value="Unassembled WGS sequence"/>
</dbReference>